<feature type="domain" description="CBS" evidence="15">
    <location>
        <begin position="21"/>
        <end position="78"/>
    </location>
</feature>
<dbReference type="InterPro" id="IPR001610">
    <property type="entry name" value="PAC"/>
</dbReference>
<evidence type="ECO:0000256" key="9">
    <source>
        <dbReference type="PROSITE-ProRule" id="PRU00169"/>
    </source>
</evidence>
<evidence type="ECO:0000256" key="7">
    <source>
        <dbReference type="ARBA" id="ARBA00022840"/>
    </source>
</evidence>
<dbReference type="SUPFAM" id="SSF47384">
    <property type="entry name" value="Homodimeric domain of signal transducing histidine kinase"/>
    <property type="match status" value="1"/>
</dbReference>
<keyword evidence="8" id="KW-0902">Two-component regulatory system</keyword>
<dbReference type="InterPro" id="IPR001789">
    <property type="entry name" value="Sig_transdc_resp-reg_receiver"/>
</dbReference>
<dbReference type="OrthoDB" id="9788063at2"/>
<dbReference type="CDD" id="cd00082">
    <property type="entry name" value="HisKA"/>
    <property type="match status" value="1"/>
</dbReference>
<dbReference type="Gene3D" id="3.10.580.10">
    <property type="entry name" value="CBS-domain"/>
    <property type="match status" value="1"/>
</dbReference>
<evidence type="ECO:0000256" key="6">
    <source>
        <dbReference type="ARBA" id="ARBA00022777"/>
    </source>
</evidence>
<dbReference type="Pfam" id="PF00072">
    <property type="entry name" value="Response_reg"/>
    <property type="match status" value="1"/>
</dbReference>
<dbReference type="PANTHER" id="PTHR43065">
    <property type="entry name" value="SENSOR HISTIDINE KINASE"/>
    <property type="match status" value="1"/>
</dbReference>
<dbReference type="InterPro" id="IPR013767">
    <property type="entry name" value="PAS_fold"/>
</dbReference>
<dbReference type="Pfam" id="PF08448">
    <property type="entry name" value="PAS_4"/>
    <property type="match status" value="1"/>
</dbReference>
<dbReference type="PROSITE" id="PS50109">
    <property type="entry name" value="HIS_KIN"/>
    <property type="match status" value="1"/>
</dbReference>
<evidence type="ECO:0000313" key="17">
    <source>
        <dbReference type="EMBL" id="KST66658.1"/>
    </source>
</evidence>
<dbReference type="Pfam" id="PF00989">
    <property type="entry name" value="PAS"/>
    <property type="match status" value="1"/>
</dbReference>
<dbReference type="SMART" id="SM00388">
    <property type="entry name" value="HisKA"/>
    <property type="match status" value="1"/>
</dbReference>
<evidence type="ECO:0000256" key="1">
    <source>
        <dbReference type="ARBA" id="ARBA00000085"/>
    </source>
</evidence>
<evidence type="ECO:0000256" key="10">
    <source>
        <dbReference type="PROSITE-ProRule" id="PRU00703"/>
    </source>
</evidence>
<keyword evidence="6" id="KW-0418">Kinase</keyword>
<dbReference type="InterPro" id="IPR046342">
    <property type="entry name" value="CBS_dom_sf"/>
</dbReference>
<dbReference type="Gene3D" id="3.40.50.2300">
    <property type="match status" value="1"/>
</dbReference>
<evidence type="ECO:0000256" key="2">
    <source>
        <dbReference type="ARBA" id="ARBA00012438"/>
    </source>
</evidence>
<feature type="domain" description="PAS" evidence="13">
    <location>
        <begin position="402"/>
        <end position="472"/>
    </location>
</feature>
<dbReference type="EMBL" id="LMTZ01000095">
    <property type="protein sequence ID" value="KST66658.1"/>
    <property type="molecule type" value="Genomic_DNA"/>
</dbReference>
<dbReference type="Gene3D" id="3.30.565.10">
    <property type="entry name" value="Histidine kinase-like ATPase, C-terminal domain"/>
    <property type="match status" value="1"/>
</dbReference>
<evidence type="ECO:0000256" key="4">
    <source>
        <dbReference type="ARBA" id="ARBA00022679"/>
    </source>
</evidence>
<feature type="domain" description="PAC" evidence="14">
    <location>
        <begin position="474"/>
        <end position="526"/>
    </location>
</feature>
<dbReference type="InterPro" id="IPR036890">
    <property type="entry name" value="HATPase_C_sf"/>
</dbReference>
<feature type="domain" description="Response regulatory" evidence="12">
    <location>
        <begin position="784"/>
        <end position="898"/>
    </location>
</feature>
<evidence type="ECO:0000256" key="8">
    <source>
        <dbReference type="ARBA" id="ARBA00023012"/>
    </source>
</evidence>
<dbReference type="SUPFAM" id="SSF55785">
    <property type="entry name" value="PYP-like sensor domain (PAS domain)"/>
    <property type="match status" value="3"/>
</dbReference>
<evidence type="ECO:0000256" key="5">
    <source>
        <dbReference type="ARBA" id="ARBA00022741"/>
    </source>
</evidence>
<evidence type="ECO:0000259" key="11">
    <source>
        <dbReference type="PROSITE" id="PS50109"/>
    </source>
</evidence>
<dbReference type="EC" id="2.7.13.3" evidence="2"/>
<dbReference type="InterPro" id="IPR000644">
    <property type="entry name" value="CBS_dom"/>
</dbReference>
<comment type="caution">
    <text evidence="16">The sequence shown here is derived from an EMBL/GenBank/DDBJ whole genome shotgun (WGS) entry which is preliminary data.</text>
</comment>
<dbReference type="InterPro" id="IPR003661">
    <property type="entry name" value="HisK_dim/P_dom"/>
</dbReference>
<dbReference type="Gene3D" id="1.10.287.130">
    <property type="match status" value="1"/>
</dbReference>
<dbReference type="CDD" id="cd17546">
    <property type="entry name" value="REC_hyHK_CKI1_RcsC-like"/>
    <property type="match status" value="1"/>
</dbReference>
<dbReference type="SMART" id="SM00091">
    <property type="entry name" value="PAS"/>
    <property type="match status" value="3"/>
</dbReference>
<evidence type="ECO:0000259" key="14">
    <source>
        <dbReference type="PROSITE" id="PS50113"/>
    </source>
</evidence>
<dbReference type="RefSeq" id="WP_058183780.1">
    <property type="nucleotide sequence ID" value="NZ_LMTZ01000095.1"/>
</dbReference>
<keyword evidence="4" id="KW-0808">Transferase</keyword>
<feature type="modified residue" description="4-aspartylphosphate" evidence="9">
    <location>
        <position position="835"/>
    </location>
</feature>
<keyword evidence="10" id="KW-0129">CBS domain</keyword>
<dbReference type="CDD" id="cd00130">
    <property type="entry name" value="PAS"/>
    <property type="match status" value="2"/>
</dbReference>
<dbReference type="Pfam" id="PF08447">
    <property type="entry name" value="PAS_3"/>
    <property type="match status" value="1"/>
</dbReference>
<dbReference type="SUPFAM" id="SSF52172">
    <property type="entry name" value="CheY-like"/>
    <property type="match status" value="1"/>
</dbReference>
<dbReference type="Proteomes" id="UP000053372">
    <property type="component" value="Unassembled WGS sequence"/>
</dbReference>
<dbReference type="PANTHER" id="PTHR43065:SF46">
    <property type="entry name" value="C4-DICARBOXYLATE TRANSPORT SENSOR PROTEIN DCTB"/>
    <property type="match status" value="1"/>
</dbReference>
<dbReference type="SMART" id="SM00387">
    <property type="entry name" value="HATPase_c"/>
    <property type="match status" value="1"/>
</dbReference>
<evidence type="ECO:0000313" key="16">
    <source>
        <dbReference type="EMBL" id="KST66337.1"/>
    </source>
</evidence>
<evidence type="ECO:0000259" key="15">
    <source>
        <dbReference type="PROSITE" id="PS51371"/>
    </source>
</evidence>
<keyword evidence="7" id="KW-0067">ATP-binding</keyword>
<dbReference type="PROSITE" id="PS51371">
    <property type="entry name" value="CBS"/>
    <property type="match status" value="1"/>
</dbReference>
<dbReference type="InterPro" id="IPR036097">
    <property type="entry name" value="HisK_dim/P_sf"/>
</dbReference>
<dbReference type="InterPro" id="IPR000700">
    <property type="entry name" value="PAS-assoc_C"/>
</dbReference>
<evidence type="ECO:0000256" key="3">
    <source>
        <dbReference type="ARBA" id="ARBA00022553"/>
    </source>
</evidence>
<comment type="catalytic activity">
    <reaction evidence="1">
        <text>ATP + protein L-histidine = ADP + protein N-phospho-L-histidine.</text>
        <dbReference type="EC" id="2.7.13.3"/>
    </reaction>
</comment>
<reference evidence="16 18" key="1">
    <citation type="journal article" date="2015" name="Genome Announc.">
        <title>Draft Genome of the Euendolithic (true boring) Cyanobacterium Mastigocoleus testarum strain BC008.</title>
        <authorList>
            <person name="Guida B.S."/>
            <person name="Garcia-Pichel F."/>
        </authorList>
    </citation>
    <scope>NUCLEOTIDE SEQUENCE [LARGE SCALE GENOMIC DNA]</scope>
    <source>
        <strain evidence="16 18">BC008</strain>
    </source>
</reference>
<keyword evidence="18" id="KW-1185">Reference proteome</keyword>
<dbReference type="InterPro" id="IPR005467">
    <property type="entry name" value="His_kinase_dom"/>
</dbReference>
<keyword evidence="5" id="KW-0547">Nucleotide-binding</keyword>
<evidence type="ECO:0000259" key="12">
    <source>
        <dbReference type="PROSITE" id="PS50110"/>
    </source>
</evidence>
<dbReference type="PROSITE" id="PS50112">
    <property type="entry name" value="PAS"/>
    <property type="match status" value="2"/>
</dbReference>
<dbReference type="GO" id="GO:0000155">
    <property type="term" value="F:phosphorelay sensor kinase activity"/>
    <property type="evidence" value="ECO:0007669"/>
    <property type="project" value="InterPro"/>
</dbReference>
<dbReference type="Pfam" id="PF00571">
    <property type="entry name" value="CBS"/>
    <property type="match status" value="1"/>
</dbReference>
<dbReference type="NCBIfam" id="TIGR00229">
    <property type="entry name" value="sensory_box"/>
    <property type="match status" value="2"/>
</dbReference>
<dbReference type="InterPro" id="IPR035965">
    <property type="entry name" value="PAS-like_dom_sf"/>
</dbReference>
<dbReference type="InterPro" id="IPR003594">
    <property type="entry name" value="HATPase_dom"/>
</dbReference>
<dbReference type="EMBL" id="LMTZ01000097">
    <property type="protein sequence ID" value="KST66337.1"/>
    <property type="molecule type" value="Genomic_DNA"/>
</dbReference>
<dbReference type="SMART" id="SM00448">
    <property type="entry name" value="REC"/>
    <property type="match status" value="1"/>
</dbReference>
<dbReference type="InterPro" id="IPR000014">
    <property type="entry name" value="PAS"/>
</dbReference>
<dbReference type="GO" id="GO:0006355">
    <property type="term" value="P:regulation of DNA-templated transcription"/>
    <property type="evidence" value="ECO:0007669"/>
    <property type="project" value="InterPro"/>
</dbReference>
<name>A0A0V7ZPE5_9CYAN</name>
<dbReference type="SUPFAM" id="SSF55874">
    <property type="entry name" value="ATPase domain of HSP90 chaperone/DNA topoisomerase II/histidine kinase"/>
    <property type="match status" value="1"/>
</dbReference>
<dbReference type="PROSITE" id="PS50110">
    <property type="entry name" value="RESPONSE_REGULATORY"/>
    <property type="match status" value="1"/>
</dbReference>
<dbReference type="Pfam" id="PF00512">
    <property type="entry name" value="HisKA"/>
    <property type="match status" value="1"/>
</dbReference>
<organism evidence="16 18">
    <name type="scientific">Mastigocoleus testarum BC008</name>
    <dbReference type="NCBI Taxonomy" id="371196"/>
    <lineage>
        <taxon>Bacteria</taxon>
        <taxon>Bacillati</taxon>
        <taxon>Cyanobacteriota</taxon>
        <taxon>Cyanophyceae</taxon>
        <taxon>Nostocales</taxon>
        <taxon>Hapalosiphonaceae</taxon>
        <taxon>Mastigocoleus</taxon>
    </lineage>
</organism>
<dbReference type="GO" id="GO:0005524">
    <property type="term" value="F:ATP binding"/>
    <property type="evidence" value="ECO:0007669"/>
    <property type="project" value="UniProtKB-KW"/>
</dbReference>
<evidence type="ECO:0000259" key="13">
    <source>
        <dbReference type="PROSITE" id="PS50112"/>
    </source>
</evidence>
<evidence type="ECO:0000313" key="18">
    <source>
        <dbReference type="Proteomes" id="UP000053372"/>
    </source>
</evidence>
<gene>
    <name evidence="16" type="ORF">BC008_25525</name>
    <name evidence="17" type="ORF">BC008_26050</name>
</gene>
<dbReference type="InterPro" id="IPR013656">
    <property type="entry name" value="PAS_4"/>
</dbReference>
<feature type="domain" description="PAS" evidence="13">
    <location>
        <begin position="275"/>
        <end position="352"/>
    </location>
</feature>
<dbReference type="AlphaFoldDB" id="A0A0V7ZPE5"/>
<dbReference type="PRINTS" id="PR00344">
    <property type="entry name" value="BCTRLSENSOR"/>
</dbReference>
<feature type="domain" description="Histidine kinase" evidence="11">
    <location>
        <begin position="539"/>
        <end position="764"/>
    </location>
</feature>
<keyword evidence="3 9" id="KW-0597">Phosphoprotein</keyword>
<feature type="domain" description="PAC" evidence="14">
    <location>
        <begin position="222"/>
        <end position="274"/>
    </location>
</feature>
<dbReference type="Pfam" id="PF02518">
    <property type="entry name" value="HATPase_c"/>
    <property type="match status" value="1"/>
</dbReference>
<dbReference type="PROSITE" id="PS50113">
    <property type="entry name" value="PAC"/>
    <property type="match status" value="2"/>
</dbReference>
<dbReference type="InterPro" id="IPR013655">
    <property type="entry name" value="PAS_fold_3"/>
</dbReference>
<accession>A0A0V7ZPE5</accession>
<dbReference type="InterPro" id="IPR004358">
    <property type="entry name" value="Sig_transdc_His_kin-like_C"/>
</dbReference>
<dbReference type="SUPFAM" id="SSF54631">
    <property type="entry name" value="CBS-domain pair"/>
    <property type="match status" value="1"/>
</dbReference>
<dbReference type="SMART" id="SM00116">
    <property type="entry name" value="CBS"/>
    <property type="match status" value="2"/>
</dbReference>
<dbReference type="InterPro" id="IPR011006">
    <property type="entry name" value="CheY-like_superfamily"/>
</dbReference>
<protein>
    <recommendedName>
        <fullName evidence="2">histidine kinase</fullName>
        <ecNumber evidence="2">2.7.13.3</ecNumber>
    </recommendedName>
</protein>
<sequence length="903" mass="100736">MESNSFENWPTLEQIVDATTAKRYRTPLKVTPDTSVFEAITLMNQGDCSCVLVADGMKLVGVFTAPDIVKLIGAGKNLSQIKIKEVNTKPVTSLTLTGCENIFTALSLMHSSQVPYLTLLDRQGQLLGLVTQDQIQQQAEIALQQNKHKFRAIFDSTFEFMVLLSPEGIAIEANQTALNAIAAQRSDVIGQPFYKIPWWADFPQQQQQLQQAIAKAAKGELVRFESKHIWTSGTFAFVDFSLKPFFDSEGKVVMLILEGRDITTLKQAESKLQVSQTKFEALVTNMPGMVYRYFPNTPECPHHFTYVSEHSYQLLELAPQKIVEDADTFINLIHPEDLPSFLTSVTHAVENFLPWHWQGRITTPSGILKWIEGNSQAQKTSQGDAWDGLLIDISQRKLTEQKIAQQAALIDIATDAIFVRDLDNCVLFWSEGAQRLYGWTATEAIGKTAHELFHTESSSQLAQGLSLVLDRGFWQGELKQVTKNGQEIIVVSRWTLVRDESGQPKSILAVNSDITEKKKLEQQFYHSQRLETIGTLATGIAHDFNNLLTPILTIAQLLPLRFSNIDQNTQQLLTMVENSARRGADLVKQLLYFNRGTEGKQVTIQLEYLLEEVISIAQSTFPKTIDISKQIPKKKLGLILADSTQIHQVFMNVLINAQDAMPNGGNLTIKAQNRYLDENYARMNWQAKVGSYVIVTISDTGVGIPPHLTKRIFDPFFTTKEFGKGKGLGLATVEGIVKSHGGFVKVDSQLGKGTQFEVFLPAVEGTPCLQNSSENLLPKGNGELILIVDDEEIIRQTTKTSLQNYNYKTLLAKDGIEAITIYAEHKKEISLVLMDLMMPNMDGLTTIRAIHKINPHVKVIPTSGLPADPGKTFPPNIKTFLLKPYTIEQLLNAVNSHLSPNIS</sequence>
<dbReference type="Gene3D" id="3.30.450.20">
    <property type="entry name" value="PAS domain"/>
    <property type="match status" value="3"/>
</dbReference>
<proteinExistence type="predicted"/>
<dbReference type="SMART" id="SM00086">
    <property type="entry name" value="PAC"/>
    <property type="match status" value="3"/>
</dbReference>